<dbReference type="InterPro" id="IPR000600">
    <property type="entry name" value="ROK"/>
</dbReference>
<dbReference type="PANTHER" id="PTHR18964">
    <property type="entry name" value="ROK (REPRESSOR, ORF, KINASE) FAMILY"/>
    <property type="match status" value="1"/>
</dbReference>
<evidence type="ECO:0000256" key="1">
    <source>
        <dbReference type="ARBA" id="ARBA00002486"/>
    </source>
</evidence>
<dbReference type="Gene3D" id="1.10.10.10">
    <property type="entry name" value="Winged helix-like DNA-binding domain superfamily/Winged helix DNA-binding domain"/>
    <property type="match status" value="1"/>
</dbReference>
<comment type="caution">
    <text evidence="4">The sequence shown here is derived from an EMBL/GenBank/DDBJ whole genome shotgun (WGS) entry which is preliminary data.</text>
</comment>
<protein>
    <submittedName>
        <fullName evidence="4">Glucokinase-like ROK family protein</fullName>
    </submittedName>
</protein>
<proteinExistence type="inferred from homology"/>
<accession>A0ABT9ZZ15</accession>
<dbReference type="InterPro" id="IPR043129">
    <property type="entry name" value="ATPase_NBD"/>
</dbReference>
<dbReference type="Gene3D" id="3.30.420.40">
    <property type="match status" value="2"/>
</dbReference>
<dbReference type="PROSITE" id="PS01125">
    <property type="entry name" value="ROK"/>
    <property type="match status" value="1"/>
</dbReference>
<dbReference type="CDD" id="cd24076">
    <property type="entry name" value="ASKHA_ATPase_ROK_BsXylR-like"/>
    <property type="match status" value="1"/>
</dbReference>
<dbReference type="InterPro" id="IPR036388">
    <property type="entry name" value="WH-like_DNA-bd_sf"/>
</dbReference>
<keyword evidence="3" id="KW-0859">Xylose metabolism</keyword>
<comment type="function">
    <text evidence="1">Transcriptional repressor of xylose-utilizing enzymes.</text>
</comment>
<dbReference type="SUPFAM" id="SSF53067">
    <property type="entry name" value="Actin-like ATPase domain"/>
    <property type="match status" value="1"/>
</dbReference>
<evidence type="ECO:0000256" key="2">
    <source>
        <dbReference type="ARBA" id="ARBA00006479"/>
    </source>
</evidence>
<keyword evidence="3" id="KW-0119">Carbohydrate metabolism</keyword>
<dbReference type="Pfam" id="PF13412">
    <property type="entry name" value="HTH_24"/>
    <property type="match status" value="1"/>
</dbReference>
<gene>
    <name evidence="4" type="ORF">J2S74_003488</name>
</gene>
<name>A0ABT9ZZ15_9BACI</name>
<comment type="similarity">
    <text evidence="2">Belongs to the ROK (NagC/XylR) family.</text>
</comment>
<dbReference type="EMBL" id="JAUSUG010000014">
    <property type="protein sequence ID" value="MDQ0256089.1"/>
    <property type="molecule type" value="Genomic_DNA"/>
</dbReference>
<evidence type="ECO:0000256" key="3">
    <source>
        <dbReference type="ARBA" id="ARBA00022629"/>
    </source>
</evidence>
<organism evidence="4 5">
    <name type="scientific">Evansella vedderi</name>
    <dbReference type="NCBI Taxonomy" id="38282"/>
    <lineage>
        <taxon>Bacteria</taxon>
        <taxon>Bacillati</taxon>
        <taxon>Bacillota</taxon>
        <taxon>Bacilli</taxon>
        <taxon>Bacillales</taxon>
        <taxon>Bacillaceae</taxon>
        <taxon>Evansella</taxon>
    </lineage>
</organism>
<dbReference type="Pfam" id="PF00480">
    <property type="entry name" value="ROK"/>
    <property type="match status" value="1"/>
</dbReference>
<dbReference type="InterPro" id="IPR036390">
    <property type="entry name" value="WH_DNA-bd_sf"/>
</dbReference>
<reference evidence="4 5" key="1">
    <citation type="submission" date="2023-07" db="EMBL/GenBank/DDBJ databases">
        <title>Genomic Encyclopedia of Type Strains, Phase IV (KMG-IV): sequencing the most valuable type-strain genomes for metagenomic binning, comparative biology and taxonomic classification.</title>
        <authorList>
            <person name="Goeker M."/>
        </authorList>
    </citation>
    <scope>NUCLEOTIDE SEQUENCE [LARGE SCALE GENOMIC DNA]</scope>
    <source>
        <strain evidence="4 5">DSM 9768</strain>
    </source>
</reference>
<dbReference type="PANTHER" id="PTHR18964:SF149">
    <property type="entry name" value="BIFUNCTIONAL UDP-N-ACETYLGLUCOSAMINE 2-EPIMERASE_N-ACETYLMANNOSAMINE KINASE"/>
    <property type="match status" value="1"/>
</dbReference>
<sequence length="402" mass="43455">MDSQIAGSFQLMKSMNRSLVLNTIRINGSISRAEVAKKTKLTPPTVTNIVSELLKEDLILERNTGVSSGGRKPILLTINPNHYVIGVDVGVRKIRYALSDLDGNLLISKVQAMPLTIDEEGLLDIIIQLIEEILDDSRTNLDRVIGIGVAMHGIVDSKSGISLYAPTLGLRNIPIKQRLEKSFQMPVRVENDAKSMALGEKWFGMGKDDQNLISINVGEGIGAGVILNNRIFDGNDSIAGEIGHTIIDLDGPQCSCGSFGCFQTYASGQALRERTLKEVSLGRKTLLTDKANGDYRKIDGPIIYQCALAGDPLSIEMLEKTGRYIGIGIVNVIHLFNPSLVIIGGGVSKAGDFILEPLKEIVQSRALTSKAKESKIILSALGEEGSLIGAVTLVLSDMFVYH</sequence>
<evidence type="ECO:0000313" key="5">
    <source>
        <dbReference type="Proteomes" id="UP001230005"/>
    </source>
</evidence>
<dbReference type="Proteomes" id="UP001230005">
    <property type="component" value="Unassembled WGS sequence"/>
</dbReference>
<evidence type="ECO:0000313" key="4">
    <source>
        <dbReference type="EMBL" id="MDQ0256089.1"/>
    </source>
</evidence>
<keyword evidence="5" id="KW-1185">Reference proteome</keyword>
<dbReference type="InterPro" id="IPR049874">
    <property type="entry name" value="ROK_cs"/>
</dbReference>
<dbReference type="SUPFAM" id="SSF46785">
    <property type="entry name" value="Winged helix' DNA-binding domain"/>
    <property type="match status" value="1"/>
</dbReference>
<dbReference type="RefSeq" id="WP_307327679.1">
    <property type="nucleotide sequence ID" value="NZ_JAUSUG010000014.1"/>
</dbReference>